<evidence type="ECO:0000256" key="3">
    <source>
        <dbReference type="ARBA" id="ARBA00022679"/>
    </source>
</evidence>
<keyword evidence="2" id="KW-0328">Glycosyltransferase</keyword>
<name>A0A9W4I494_PENOL</name>
<dbReference type="GO" id="GO:0006487">
    <property type="term" value="P:protein N-linked glycosylation"/>
    <property type="evidence" value="ECO:0007669"/>
    <property type="project" value="TreeGrafter"/>
</dbReference>
<evidence type="ECO:0000256" key="1">
    <source>
        <dbReference type="ARBA" id="ARBA00005664"/>
    </source>
</evidence>
<dbReference type="GO" id="GO:0000139">
    <property type="term" value="C:Golgi membrane"/>
    <property type="evidence" value="ECO:0007669"/>
    <property type="project" value="TreeGrafter"/>
</dbReference>
<keyword evidence="3" id="KW-0808">Transferase</keyword>
<dbReference type="OrthoDB" id="407658at2759"/>
<keyword evidence="5" id="KW-1185">Reference proteome</keyword>
<reference evidence="4" key="1">
    <citation type="submission" date="2021-07" db="EMBL/GenBank/DDBJ databases">
        <authorList>
            <person name="Branca A.L. A."/>
        </authorList>
    </citation>
    <scope>NUCLEOTIDE SEQUENCE</scope>
</reference>
<evidence type="ECO:0000256" key="2">
    <source>
        <dbReference type="ARBA" id="ARBA00022676"/>
    </source>
</evidence>
<dbReference type="Gene3D" id="3.90.550.10">
    <property type="entry name" value="Spore Coat Polysaccharide Biosynthesis Protein SpsA, Chain A"/>
    <property type="match status" value="1"/>
</dbReference>
<dbReference type="InterPro" id="IPR008630">
    <property type="entry name" value="Glyco_trans_34"/>
</dbReference>
<dbReference type="InterPro" id="IPR029044">
    <property type="entry name" value="Nucleotide-diphossugar_trans"/>
</dbReference>
<dbReference type="PANTHER" id="PTHR31306:SF8">
    <property type="entry name" value="GLYCOSYLTRANSFERASE FAMILY 34 PROTEIN"/>
    <property type="match status" value="1"/>
</dbReference>
<evidence type="ECO:0008006" key="6">
    <source>
        <dbReference type="Google" id="ProtNLM"/>
    </source>
</evidence>
<dbReference type="GO" id="GO:0016757">
    <property type="term" value="F:glycosyltransferase activity"/>
    <property type="evidence" value="ECO:0007669"/>
    <property type="project" value="UniProtKB-KW"/>
</dbReference>
<evidence type="ECO:0000313" key="4">
    <source>
        <dbReference type="EMBL" id="CAG8219275.1"/>
    </source>
</evidence>
<comment type="caution">
    <text evidence="4">The sequence shown here is derived from an EMBL/GenBank/DDBJ whole genome shotgun (WGS) entry which is preliminary data.</text>
</comment>
<dbReference type="PANTHER" id="PTHR31306">
    <property type="entry name" value="ALPHA-1,6-MANNOSYLTRANSFERASE MNN11-RELATED"/>
    <property type="match status" value="1"/>
</dbReference>
<gene>
    <name evidence="4" type="ORF">POLS_LOCUS8066</name>
</gene>
<dbReference type="AlphaFoldDB" id="A0A9W4I494"/>
<proteinExistence type="inferred from homology"/>
<evidence type="ECO:0000313" key="5">
    <source>
        <dbReference type="Proteomes" id="UP001153618"/>
    </source>
</evidence>
<accession>A0A9W4I494</accession>
<sequence>MAPKLRLMRDCSIAFCLVWLTLFYYVVMHPHSTGIQAPGINMHRIAEVSMLYGDTNMMYERALFTHERHAKIWGHPMHTLRQDISAGVWNKPTYLSSLVIAELAKPAGRRMEWLMWVDSDIIILNDEIPVEIFLPPSDMKDIHLVASRDQNGLDSGVMFLHVHPWTVSLLTEIMAYPLYLPGIDLGQSADPEGMGRVLNKTTGGPSGKGYTDGVVYLPKPWINAYQRDMVYEGNKGDLLVHFPELEKRQWQYMAKWLDATENMPHEWDVSLQETGYLDRTTIYWSLLRRARNTVESLEKKMQSGGSLPGRPMEKIANFKKVLRENSDDMELIQTQLNALDALFG</sequence>
<comment type="similarity">
    <text evidence="1">Belongs to the glycosyltransferase 34 family.</text>
</comment>
<protein>
    <recommendedName>
        <fullName evidence="6">Galactosyl transferase GMA12/MNN10 family protein</fullName>
    </recommendedName>
</protein>
<dbReference type="Proteomes" id="UP001153618">
    <property type="component" value="Unassembled WGS sequence"/>
</dbReference>
<organism evidence="4 5">
    <name type="scientific">Penicillium olsonii</name>
    <dbReference type="NCBI Taxonomy" id="99116"/>
    <lineage>
        <taxon>Eukaryota</taxon>
        <taxon>Fungi</taxon>
        <taxon>Dikarya</taxon>
        <taxon>Ascomycota</taxon>
        <taxon>Pezizomycotina</taxon>
        <taxon>Eurotiomycetes</taxon>
        <taxon>Eurotiomycetidae</taxon>
        <taxon>Eurotiales</taxon>
        <taxon>Aspergillaceae</taxon>
        <taxon>Penicillium</taxon>
    </lineage>
</organism>
<dbReference type="EMBL" id="CAJVOS010000060">
    <property type="protein sequence ID" value="CAG8219275.1"/>
    <property type="molecule type" value="Genomic_DNA"/>
</dbReference>